<protein>
    <submittedName>
        <fullName evidence="2">Uncharacterized protein</fullName>
    </submittedName>
</protein>
<keyword evidence="1" id="KW-0472">Membrane</keyword>
<dbReference type="EMBL" id="JH159156">
    <property type="protein sequence ID" value="EGZ13018.1"/>
    <property type="molecule type" value="Genomic_DNA"/>
</dbReference>
<gene>
    <name evidence="2" type="ORF">PHYSODRAFT_302803</name>
</gene>
<evidence type="ECO:0000256" key="1">
    <source>
        <dbReference type="SAM" id="Phobius"/>
    </source>
</evidence>
<dbReference type="Proteomes" id="UP000002640">
    <property type="component" value="Unassembled WGS sequence"/>
</dbReference>
<proteinExistence type="predicted"/>
<evidence type="ECO:0000313" key="3">
    <source>
        <dbReference type="Proteomes" id="UP000002640"/>
    </source>
</evidence>
<dbReference type="InParanoid" id="G4ZSC2"/>
<dbReference type="OMA" id="SPEPYHM"/>
<keyword evidence="1" id="KW-1133">Transmembrane helix</keyword>
<dbReference type="AlphaFoldDB" id="G4ZSC2"/>
<name>G4ZSC2_PHYSP</name>
<keyword evidence="1" id="KW-0812">Transmembrane</keyword>
<dbReference type="RefSeq" id="XP_009530447.1">
    <property type="nucleotide sequence ID" value="XM_009532152.1"/>
</dbReference>
<keyword evidence="3" id="KW-1185">Reference proteome</keyword>
<organism evidence="2 3">
    <name type="scientific">Phytophthora sojae (strain P6497)</name>
    <name type="common">Soybean stem and root rot agent</name>
    <name type="synonym">Phytophthora megasperma f. sp. glycines</name>
    <dbReference type="NCBI Taxonomy" id="1094619"/>
    <lineage>
        <taxon>Eukaryota</taxon>
        <taxon>Sar</taxon>
        <taxon>Stramenopiles</taxon>
        <taxon>Oomycota</taxon>
        <taxon>Peronosporomycetes</taxon>
        <taxon>Peronosporales</taxon>
        <taxon>Peronosporaceae</taxon>
        <taxon>Phytophthora</taxon>
    </lineage>
</organism>
<reference evidence="2 3" key="1">
    <citation type="journal article" date="2006" name="Science">
        <title>Phytophthora genome sequences uncover evolutionary origins and mechanisms of pathogenesis.</title>
        <authorList>
            <person name="Tyler B.M."/>
            <person name="Tripathy S."/>
            <person name="Zhang X."/>
            <person name="Dehal P."/>
            <person name="Jiang R.H."/>
            <person name="Aerts A."/>
            <person name="Arredondo F.D."/>
            <person name="Baxter L."/>
            <person name="Bensasson D."/>
            <person name="Beynon J.L."/>
            <person name="Chapman J."/>
            <person name="Damasceno C.M."/>
            <person name="Dorrance A.E."/>
            <person name="Dou D."/>
            <person name="Dickerman A.W."/>
            <person name="Dubchak I.L."/>
            <person name="Garbelotto M."/>
            <person name="Gijzen M."/>
            <person name="Gordon S.G."/>
            <person name="Govers F."/>
            <person name="Grunwald N.J."/>
            <person name="Huang W."/>
            <person name="Ivors K.L."/>
            <person name="Jones R.W."/>
            <person name="Kamoun S."/>
            <person name="Krampis K."/>
            <person name="Lamour K.H."/>
            <person name="Lee M.K."/>
            <person name="McDonald W.H."/>
            <person name="Medina M."/>
            <person name="Meijer H.J."/>
            <person name="Nordberg E.K."/>
            <person name="Maclean D.J."/>
            <person name="Ospina-Giraldo M.D."/>
            <person name="Morris P.F."/>
            <person name="Phuntumart V."/>
            <person name="Putnam N.H."/>
            <person name="Rash S."/>
            <person name="Rose J.K."/>
            <person name="Sakihama Y."/>
            <person name="Salamov A.A."/>
            <person name="Savidor A."/>
            <person name="Scheuring C.F."/>
            <person name="Smith B.M."/>
            <person name="Sobral B.W."/>
            <person name="Terry A."/>
            <person name="Torto-Alalibo T.A."/>
            <person name="Win J."/>
            <person name="Xu Z."/>
            <person name="Zhang H."/>
            <person name="Grigoriev I.V."/>
            <person name="Rokhsar D.S."/>
            <person name="Boore J.L."/>
        </authorList>
    </citation>
    <scope>NUCLEOTIDE SEQUENCE [LARGE SCALE GENOMIC DNA]</scope>
    <source>
        <strain evidence="2 3">P6497</strain>
    </source>
</reference>
<sequence length="153" mass="16909">MAVAMVLAVVIPVIASVLVLALMFKFARGLYEAFRSLCSRQEQEKERERIDLEVGGGIMSPEPYHMSWPTPSSKVHSPFSLDTPKAATHPALHVIERPPRSPRVMTSLVSPIRTGCSPPKRTIRGEERLPHSPVVIPPVHPPVIAIRPFGRLV</sequence>
<accession>G4ZSC2</accession>
<dbReference type="GeneID" id="20642172"/>
<feature type="transmembrane region" description="Helical" evidence="1">
    <location>
        <begin position="6"/>
        <end position="27"/>
    </location>
</feature>
<dbReference type="KEGG" id="psoj:PHYSODRAFT_302803"/>
<evidence type="ECO:0000313" key="2">
    <source>
        <dbReference type="EMBL" id="EGZ13018.1"/>
    </source>
</evidence>